<sequence length="97" mass="9875">MGGKAKKPDPPPPMAAPVRADSGQGEQAYSAASNRMGLRKTIDPVNPLAPKTALGAAGALGSGNVQSGVMVNTVAPRPNGNTIFSRAIVRKAIQDKL</sequence>
<evidence type="ECO:0000313" key="2">
    <source>
        <dbReference type="EMBL" id="CAB4135876.1"/>
    </source>
</evidence>
<dbReference type="EMBL" id="LR796308">
    <property type="protein sequence ID" value="CAB4135876.1"/>
    <property type="molecule type" value="Genomic_DNA"/>
</dbReference>
<evidence type="ECO:0000313" key="4">
    <source>
        <dbReference type="EMBL" id="CAB4199597.1"/>
    </source>
</evidence>
<evidence type="ECO:0000256" key="1">
    <source>
        <dbReference type="SAM" id="MobiDB-lite"/>
    </source>
</evidence>
<dbReference type="EMBL" id="LR796550">
    <property type="protein sequence ID" value="CAB4150680.1"/>
    <property type="molecule type" value="Genomic_DNA"/>
</dbReference>
<evidence type="ECO:0000313" key="3">
    <source>
        <dbReference type="EMBL" id="CAB4150680.1"/>
    </source>
</evidence>
<dbReference type="EMBL" id="LR797293">
    <property type="protein sequence ID" value="CAB4199597.1"/>
    <property type="molecule type" value="Genomic_DNA"/>
</dbReference>
<name>A0A6J5RYN3_9CAUD</name>
<reference evidence="4" key="1">
    <citation type="submission" date="2020-05" db="EMBL/GenBank/DDBJ databases">
        <authorList>
            <person name="Chiriac C."/>
            <person name="Salcher M."/>
            <person name="Ghai R."/>
            <person name="Kavagutti S V."/>
        </authorList>
    </citation>
    <scope>NUCLEOTIDE SEQUENCE</scope>
</reference>
<accession>A0A6J5RYN3</accession>
<organism evidence="4">
    <name type="scientific">uncultured Caudovirales phage</name>
    <dbReference type="NCBI Taxonomy" id="2100421"/>
    <lineage>
        <taxon>Viruses</taxon>
        <taxon>Duplodnaviria</taxon>
        <taxon>Heunggongvirae</taxon>
        <taxon>Uroviricota</taxon>
        <taxon>Caudoviricetes</taxon>
        <taxon>Peduoviridae</taxon>
        <taxon>Maltschvirus</taxon>
        <taxon>Maltschvirus maltsch</taxon>
    </lineage>
</organism>
<protein>
    <submittedName>
        <fullName evidence="4">Uncharacterized protein</fullName>
    </submittedName>
</protein>
<feature type="compositionally biased region" description="Polar residues" evidence="1">
    <location>
        <begin position="24"/>
        <end position="33"/>
    </location>
</feature>
<gene>
    <name evidence="4" type="ORF">UFOVP1350_23</name>
    <name evidence="2" type="ORF">UFOVP301_14</name>
    <name evidence="3" type="ORF">UFOVP576_14</name>
</gene>
<proteinExistence type="predicted"/>
<feature type="region of interest" description="Disordered" evidence="1">
    <location>
        <begin position="1"/>
        <end position="36"/>
    </location>
</feature>